<feature type="domain" description="MacB-like periplasmic core" evidence="9">
    <location>
        <begin position="21"/>
        <end position="244"/>
    </location>
</feature>
<dbReference type="Pfam" id="PF12704">
    <property type="entry name" value="MacB_PCD"/>
    <property type="match status" value="1"/>
</dbReference>
<evidence type="ECO:0000256" key="7">
    <source>
        <dbReference type="SAM" id="Phobius"/>
    </source>
</evidence>
<sequence>MNFLELMKVSLRALYANKLRSALTMLGIIIGVFAVIIMVAIANGATQSVTSNIQGLGSNLLIVSAGQSSFGGVRGGAGSANTLTMEDVAKVRAAGSAVKAVAPVVNTNAQVVYGTGNTSTSVMGTTAEYADVRSIKIAQGRFITEEDITKSARVAVVGPTVVENLFGDANADIIGKNIKLNNIPYQVVGVTVSQGSSGMTNNDDMIYAPISSVQSRLVGSKSVRQIYIEAESAQLMTEAQDQVTYALQLAHKIQSGQENDFTITNQAEVLESMEEISQTMTLLLGGIAGISLLVGGIGVMNIMLVSVTERTREIGIRKAIGAGEGDILFQFLIESVVLSLIGGMLGILLGWGGSLVASRLFGVTTSVSLSSVGIAFGFSALIGIVFGVVPAKKAAAMNPIEALRYE</sequence>
<dbReference type="InterPro" id="IPR003838">
    <property type="entry name" value="ABC3_permease_C"/>
</dbReference>
<feature type="transmembrane region" description="Helical" evidence="7">
    <location>
        <begin position="327"/>
        <end position="349"/>
    </location>
</feature>
<dbReference type="GO" id="GO:0022857">
    <property type="term" value="F:transmembrane transporter activity"/>
    <property type="evidence" value="ECO:0007669"/>
    <property type="project" value="TreeGrafter"/>
</dbReference>
<feature type="transmembrane region" description="Helical" evidence="7">
    <location>
        <begin position="282"/>
        <end position="307"/>
    </location>
</feature>
<evidence type="ECO:0000313" key="10">
    <source>
        <dbReference type="EMBL" id="KTE89554.1"/>
    </source>
</evidence>
<feature type="domain" description="ABC3 transporter permease C-terminal" evidence="8">
    <location>
        <begin position="287"/>
        <end position="399"/>
    </location>
</feature>
<keyword evidence="2" id="KW-1003">Cell membrane</keyword>
<evidence type="ECO:0000256" key="3">
    <source>
        <dbReference type="ARBA" id="ARBA00022692"/>
    </source>
</evidence>
<evidence type="ECO:0000313" key="11">
    <source>
        <dbReference type="Proteomes" id="UP000054623"/>
    </source>
</evidence>
<reference evidence="10 11" key="1">
    <citation type="submission" date="2015-12" db="EMBL/GenBank/DDBJ databases">
        <title>Draft Genome Sequence of Desulfitobacterium hafniense Strain DH, a Sulfate-reducing Bacterium Isolated from Paddy Soils.</title>
        <authorList>
            <person name="Bao P."/>
            <person name="Zhang X."/>
            <person name="Li G."/>
        </authorList>
    </citation>
    <scope>NUCLEOTIDE SEQUENCE [LARGE SCALE GENOMIC DNA]</scope>
    <source>
        <strain evidence="10 11">DH</strain>
    </source>
</reference>
<organism evidence="10 11">
    <name type="scientific">Desulfitobacterium hafniense</name>
    <name type="common">Desulfitobacterium frappieri</name>
    <dbReference type="NCBI Taxonomy" id="49338"/>
    <lineage>
        <taxon>Bacteria</taxon>
        <taxon>Bacillati</taxon>
        <taxon>Bacillota</taxon>
        <taxon>Clostridia</taxon>
        <taxon>Eubacteriales</taxon>
        <taxon>Desulfitobacteriaceae</taxon>
        <taxon>Desulfitobacterium</taxon>
    </lineage>
</organism>
<dbReference type="PANTHER" id="PTHR30572">
    <property type="entry name" value="MEMBRANE COMPONENT OF TRANSPORTER-RELATED"/>
    <property type="match status" value="1"/>
</dbReference>
<dbReference type="RefSeq" id="WP_058491990.1">
    <property type="nucleotide sequence ID" value="NZ_LOCK01000072.1"/>
</dbReference>
<comment type="subcellular location">
    <subcellularLocation>
        <location evidence="1">Cell membrane</location>
        <topology evidence="1">Multi-pass membrane protein</topology>
    </subcellularLocation>
</comment>
<evidence type="ECO:0000256" key="2">
    <source>
        <dbReference type="ARBA" id="ARBA00022475"/>
    </source>
</evidence>
<dbReference type="GO" id="GO:0005886">
    <property type="term" value="C:plasma membrane"/>
    <property type="evidence" value="ECO:0007669"/>
    <property type="project" value="UniProtKB-SubCell"/>
</dbReference>
<dbReference type="AlphaFoldDB" id="A0A0W1JDT7"/>
<keyword evidence="3 7" id="KW-0812">Transmembrane</keyword>
<evidence type="ECO:0000256" key="4">
    <source>
        <dbReference type="ARBA" id="ARBA00022989"/>
    </source>
</evidence>
<evidence type="ECO:0000256" key="1">
    <source>
        <dbReference type="ARBA" id="ARBA00004651"/>
    </source>
</evidence>
<gene>
    <name evidence="10" type="ORF">AT727_12020</name>
</gene>
<keyword evidence="5 7" id="KW-0472">Membrane</keyword>
<evidence type="ECO:0000259" key="9">
    <source>
        <dbReference type="Pfam" id="PF12704"/>
    </source>
</evidence>
<dbReference type="OrthoDB" id="9770036at2"/>
<feature type="transmembrane region" description="Helical" evidence="7">
    <location>
        <begin position="21"/>
        <end position="42"/>
    </location>
</feature>
<keyword evidence="4 7" id="KW-1133">Transmembrane helix</keyword>
<name>A0A0W1JDT7_DESHA</name>
<dbReference type="InterPro" id="IPR050250">
    <property type="entry name" value="Macrolide_Exporter_MacB"/>
</dbReference>
<feature type="transmembrane region" description="Helical" evidence="7">
    <location>
        <begin position="369"/>
        <end position="389"/>
    </location>
</feature>
<dbReference type="InterPro" id="IPR025857">
    <property type="entry name" value="MacB_PCD"/>
</dbReference>
<comment type="similarity">
    <text evidence="6">Belongs to the ABC-4 integral membrane protein family.</text>
</comment>
<evidence type="ECO:0000259" key="8">
    <source>
        <dbReference type="Pfam" id="PF02687"/>
    </source>
</evidence>
<evidence type="ECO:0000256" key="5">
    <source>
        <dbReference type="ARBA" id="ARBA00023136"/>
    </source>
</evidence>
<protein>
    <submittedName>
        <fullName evidence="10">Multidrug ABC transporter substrate-binding protein</fullName>
    </submittedName>
</protein>
<evidence type="ECO:0000256" key="6">
    <source>
        <dbReference type="ARBA" id="ARBA00038076"/>
    </source>
</evidence>
<proteinExistence type="inferred from homology"/>
<dbReference type="Pfam" id="PF02687">
    <property type="entry name" value="FtsX"/>
    <property type="match status" value="1"/>
</dbReference>
<dbReference type="Proteomes" id="UP000054623">
    <property type="component" value="Unassembled WGS sequence"/>
</dbReference>
<comment type="caution">
    <text evidence="10">The sequence shown here is derived from an EMBL/GenBank/DDBJ whole genome shotgun (WGS) entry which is preliminary data.</text>
</comment>
<dbReference type="PANTHER" id="PTHR30572:SF4">
    <property type="entry name" value="ABC TRANSPORTER PERMEASE YTRF"/>
    <property type="match status" value="1"/>
</dbReference>
<accession>A0A0W1JDT7</accession>
<dbReference type="EMBL" id="LOCK01000072">
    <property type="protein sequence ID" value="KTE89554.1"/>
    <property type="molecule type" value="Genomic_DNA"/>
</dbReference>